<dbReference type="EMBL" id="FN648488">
    <property type="protein sequence ID" value="CBJ32009.1"/>
    <property type="molecule type" value="Genomic_DNA"/>
</dbReference>
<dbReference type="EMBL" id="FN649730">
    <property type="protein sequence ID" value="CBJ32009.1"/>
    <property type="molecule type" value="Genomic_DNA"/>
</dbReference>
<gene>
    <name evidence="1" type="ORF">Esi_0300_0024</name>
</gene>
<evidence type="ECO:0000313" key="1">
    <source>
        <dbReference type="EMBL" id="CBJ32009.1"/>
    </source>
</evidence>
<dbReference type="AlphaFoldDB" id="D7FWC1"/>
<organism evidence="1 2">
    <name type="scientific">Ectocarpus siliculosus</name>
    <name type="common">Brown alga</name>
    <name type="synonym">Conferva siliculosa</name>
    <dbReference type="NCBI Taxonomy" id="2880"/>
    <lineage>
        <taxon>Eukaryota</taxon>
        <taxon>Sar</taxon>
        <taxon>Stramenopiles</taxon>
        <taxon>Ochrophyta</taxon>
        <taxon>PX clade</taxon>
        <taxon>Phaeophyceae</taxon>
        <taxon>Ectocarpales</taxon>
        <taxon>Ectocarpaceae</taxon>
        <taxon>Ectocarpus</taxon>
    </lineage>
</organism>
<dbReference type="InParanoid" id="D7FWC1"/>
<keyword evidence="2" id="KW-1185">Reference proteome</keyword>
<sequence>MEGMAAIRGSQEDYLVEGPLDTVFAAAGNHP</sequence>
<accession>D7FWC1</accession>
<evidence type="ECO:0000313" key="2">
    <source>
        <dbReference type="Proteomes" id="UP000002630"/>
    </source>
</evidence>
<protein>
    <submittedName>
        <fullName evidence="1">Uncharacterized protein</fullName>
    </submittedName>
</protein>
<reference evidence="1 2" key="1">
    <citation type="journal article" date="2010" name="Nature">
        <title>The Ectocarpus genome and the independent evolution of multicellularity in brown algae.</title>
        <authorList>
            <person name="Cock J.M."/>
            <person name="Sterck L."/>
            <person name="Rouze P."/>
            <person name="Scornet D."/>
            <person name="Allen A.E."/>
            <person name="Amoutzias G."/>
            <person name="Anthouard V."/>
            <person name="Artiguenave F."/>
            <person name="Aury J.M."/>
            <person name="Badger J.H."/>
            <person name="Beszteri B."/>
            <person name="Billiau K."/>
            <person name="Bonnet E."/>
            <person name="Bothwell J.H."/>
            <person name="Bowler C."/>
            <person name="Boyen C."/>
            <person name="Brownlee C."/>
            <person name="Carrano C.J."/>
            <person name="Charrier B."/>
            <person name="Cho G.Y."/>
            <person name="Coelho S.M."/>
            <person name="Collen J."/>
            <person name="Corre E."/>
            <person name="Da Silva C."/>
            <person name="Delage L."/>
            <person name="Delaroque N."/>
            <person name="Dittami S.M."/>
            <person name="Doulbeau S."/>
            <person name="Elias M."/>
            <person name="Farnham G."/>
            <person name="Gachon C.M."/>
            <person name="Gschloessl B."/>
            <person name="Heesch S."/>
            <person name="Jabbari K."/>
            <person name="Jubin C."/>
            <person name="Kawai H."/>
            <person name="Kimura K."/>
            <person name="Kloareg B."/>
            <person name="Kupper F.C."/>
            <person name="Lang D."/>
            <person name="Le Bail A."/>
            <person name="Leblanc C."/>
            <person name="Lerouge P."/>
            <person name="Lohr M."/>
            <person name="Lopez P.J."/>
            <person name="Martens C."/>
            <person name="Maumus F."/>
            <person name="Michel G."/>
            <person name="Miranda-Saavedra D."/>
            <person name="Morales J."/>
            <person name="Moreau H."/>
            <person name="Motomura T."/>
            <person name="Nagasato C."/>
            <person name="Napoli C.A."/>
            <person name="Nelson D.R."/>
            <person name="Nyvall-Collen P."/>
            <person name="Peters A.F."/>
            <person name="Pommier C."/>
            <person name="Potin P."/>
            <person name="Poulain J."/>
            <person name="Quesneville H."/>
            <person name="Read B."/>
            <person name="Rensing S.A."/>
            <person name="Ritter A."/>
            <person name="Rousvoal S."/>
            <person name="Samanta M."/>
            <person name="Samson G."/>
            <person name="Schroeder D.C."/>
            <person name="Segurens B."/>
            <person name="Strittmatter M."/>
            <person name="Tonon T."/>
            <person name="Tregear J.W."/>
            <person name="Valentin K."/>
            <person name="von Dassow P."/>
            <person name="Yamagishi T."/>
            <person name="Van de Peer Y."/>
            <person name="Wincker P."/>
        </authorList>
    </citation>
    <scope>NUCLEOTIDE SEQUENCE [LARGE SCALE GENOMIC DNA]</scope>
    <source>
        <strain evidence="2">Ec32 / CCAP1310/4</strain>
    </source>
</reference>
<dbReference type="Proteomes" id="UP000002630">
    <property type="component" value="Linkage Group LG05"/>
</dbReference>
<proteinExistence type="predicted"/>
<name>D7FWC1_ECTSI</name>